<dbReference type="RefSeq" id="WP_264434371.1">
    <property type="nucleotide sequence ID" value="NZ_CP081495.1"/>
</dbReference>
<evidence type="ECO:0000259" key="3">
    <source>
        <dbReference type="PROSITE" id="PS51186"/>
    </source>
</evidence>
<dbReference type="SUPFAM" id="SSF55729">
    <property type="entry name" value="Acyl-CoA N-acyltransferases (Nat)"/>
    <property type="match status" value="1"/>
</dbReference>
<dbReference type="PROSITE" id="PS51186">
    <property type="entry name" value="GNAT"/>
    <property type="match status" value="1"/>
</dbReference>
<feature type="domain" description="N-acetyltransferase" evidence="3">
    <location>
        <begin position="4"/>
        <end position="147"/>
    </location>
</feature>
<keyword evidence="1" id="KW-0808">Transferase</keyword>
<dbReference type="InterPro" id="IPR050680">
    <property type="entry name" value="YpeA/RimI_acetyltransf"/>
</dbReference>
<gene>
    <name evidence="4" type="ORF">K5I29_02985</name>
</gene>
<dbReference type="InterPro" id="IPR016181">
    <property type="entry name" value="Acyl_CoA_acyltransferase"/>
</dbReference>
<dbReference type="Pfam" id="PF13673">
    <property type="entry name" value="Acetyltransf_10"/>
    <property type="match status" value="1"/>
</dbReference>
<dbReference type="PANTHER" id="PTHR43420">
    <property type="entry name" value="ACETYLTRANSFERASE"/>
    <property type="match status" value="1"/>
</dbReference>
<dbReference type="CDD" id="cd04301">
    <property type="entry name" value="NAT_SF"/>
    <property type="match status" value="1"/>
</dbReference>
<dbReference type="InterPro" id="IPR000182">
    <property type="entry name" value="GNAT_dom"/>
</dbReference>
<evidence type="ECO:0000313" key="5">
    <source>
        <dbReference type="Proteomes" id="UP001163328"/>
    </source>
</evidence>
<name>A0ABY6M3T8_9FLAO</name>
<dbReference type="Gene3D" id="3.40.630.30">
    <property type="match status" value="1"/>
</dbReference>
<accession>A0ABY6M3T8</accession>
<protein>
    <submittedName>
        <fullName evidence="4">GNAT family N-acetyltransferase</fullName>
    </submittedName>
</protein>
<reference evidence="4" key="1">
    <citation type="submission" date="2021-08" db="EMBL/GenBank/DDBJ databases">
        <title>Flavobacterium sp. strain CC-SYL302.</title>
        <authorList>
            <person name="Lin S.-Y."/>
            <person name="Lee T.-H."/>
            <person name="Young C.-C."/>
        </authorList>
    </citation>
    <scope>NUCLEOTIDE SEQUENCE</scope>
    <source>
        <strain evidence="4">CC-SYL302</strain>
    </source>
</reference>
<organism evidence="4 5">
    <name type="scientific">Flavobacterium agricola</name>
    <dbReference type="NCBI Taxonomy" id="2870839"/>
    <lineage>
        <taxon>Bacteria</taxon>
        <taxon>Pseudomonadati</taxon>
        <taxon>Bacteroidota</taxon>
        <taxon>Flavobacteriia</taxon>
        <taxon>Flavobacteriales</taxon>
        <taxon>Flavobacteriaceae</taxon>
        <taxon>Flavobacterium</taxon>
    </lineage>
</organism>
<evidence type="ECO:0000256" key="2">
    <source>
        <dbReference type="ARBA" id="ARBA00023315"/>
    </source>
</evidence>
<dbReference type="EMBL" id="CP081495">
    <property type="protein sequence ID" value="UYW01896.1"/>
    <property type="molecule type" value="Genomic_DNA"/>
</dbReference>
<evidence type="ECO:0000256" key="1">
    <source>
        <dbReference type="ARBA" id="ARBA00022679"/>
    </source>
</evidence>
<evidence type="ECO:0000313" key="4">
    <source>
        <dbReference type="EMBL" id="UYW01896.1"/>
    </source>
</evidence>
<dbReference type="Proteomes" id="UP001163328">
    <property type="component" value="Chromosome"/>
</dbReference>
<keyword evidence="2" id="KW-0012">Acyltransferase</keyword>
<proteinExistence type="predicted"/>
<sequence length="147" mass="17495">MNDVVIREYKTENFNNLCKLLQQNIPTYFAVTEYQDFVNYLNNEIENYFVAQINNTIVGCGGINYKTKEKTAMISWDIIHPEYQGKGIGKLLLNHRISYIKQNYPTYKIVVRTSQLVHKFYEKQGFKLLEIHKNFWADGFDMYKMEL</sequence>
<keyword evidence="5" id="KW-1185">Reference proteome</keyword>